<dbReference type="SUPFAM" id="SSF51412">
    <property type="entry name" value="Inosine monophosphate dehydrogenase (IMPDH)"/>
    <property type="match status" value="1"/>
</dbReference>
<evidence type="ECO:0008006" key="5">
    <source>
        <dbReference type="Google" id="ProtNLM"/>
    </source>
</evidence>
<accession>A0A7R9YEA0</accession>
<gene>
    <name evidence="4" type="ORF">PPYR1160_LOCUS12311</name>
</gene>
<dbReference type="InterPro" id="IPR004136">
    <property type="entry name" value="NMO"/>
</dbReference>
<protein>
    <recommendedName>
        <fullName evidence="5">Nitronate monooxygenase domain-containing protein</fullName>
    </recommendedName>
</protein>
<evidence type="ECO:0000256" key="2">
    <source>
        <dbReference type="ARBA" id="ARBA00022643"/>
    </source>
</evidence>
<dbReference type="AlphaFoldDB" id="A0A7R9YEA0"/>
<dbReference type="InterPro" id="IPR013785">
    <property type="entry name" value="Aldolase_TIM"/>
</dbReference>
<evidence type="ECO:0000313" key="4">
    <source>
        <dbReference type="EMBL" id="CAD8262809.1"/>
    </source>
</evidence>
<dbReference type="Pfam" id="PF03060">
    <property type="entry name" value="NMO"/>
    <property type="match status" value="1"/>
</dbReference>
<dbReference type="Gene3D" id="3.20.20.70">
    <property type="entry name" value="Aldolase class I"/>
    <property type="match status" value="1"/>
</dbReference>
<evidence type="ECO:0000256" key="1">
    <source>
        <dbReference type="ARBA" id="ARBA00022630"/>
    </source>
</evidence>
<dbReference type="PANTHER" id="PTHR32332">
    <property type="entry name" value="2-NITROPROPANE DIOXYGENASE"/>
    <property type="match status" value="1"/>
</dbReference>
<name>A0A7R9YEA0_9STRA</name>
<reference evidence="4" key="1">
    <citation type="submission" date="2021-01" db="EMBL/GenBank/DDBJ databases">
        <authorList>
            <person name="Corre E."/>
            <person name="Pelletier E."/>
            <person name="Niang G."/>
            <person name="Scheremetjew M."/>
            <person name="Finn R."/>
            <person name="Kale V."/>
            <person name="Holt S."/>
            <person name="Cochrane G."/>
            <person name="Meng A."/>
            <person name="Brown T."/>
            <person name="Cohen L."/>
        </authorList>
    </citation>
    <scope>NUCLEOTIDE SEQUENCE</scope>
    <source>
        <strain evidence="4">CCMP2078</strain>
    </source>
</reference>
<dbReference type="GO" id="GO:0018580">
    <property type="term" value="F:nitronate monooxygenase activity"/>
    <property type="evidence" value="ECO:0007669"/>
    <property type="project" value="InterPro"/>
</dbReference>
<keyword evidence="2" id="KW-0288">FMN</keyword>
<dbReference type="PANTHER" id="PTHR32332:SF20">
    <property type="entry name" value="2-NITROPROPANE DIOXYGENASE-LIKE PROTEIN"/>
    <property type="match status" value="1"/>
</dbReference>
<organism evidence="4">
    <name type="scientific">Pinguiococcus pyrenoidosus</name>
    <dbReference type="NCBI Taxonomy" id="172671"/>
    <lineage>
        <taxon>Eukaryota</taxon>
        <taxon>Sar</taxon>
        <taxon>Stramenopiles</taxon>
        <taxon>Ochrophyta</taxon>
        <taxon>Pinguiophyceae</taxon>
        <taxon>Pinguiochrysidales</taxon>
        <taxon>Pinguiochrysidaceae</taxon>
        <taxon>Pinguiococcus</taxon>
    </lineage>
</organism>
<keyword evidence="1" id="KW-0285">Flavoprotein</keyword>
<dbReference type="EMBL" id="HBEA01016138">
    <property type="protein sequence ID" value="CAD8262809.1"/>
    <property type="molecule type" value="Transcribed_RNA"/>
</dbReference>
<sequence length="301" mass="32945">MPTVFAEHIREARALTRDEVGPRGEPAVVGVSIPLFGKYAEEQVRIALREGIQTFVTSQGDPSRWTPFLKKYNRTVLHICTTPEEALKCEKAGVDAVIAEGTESGGHNGRHELTTMSLVPEVVEAVGSRMPVVASGGIVDGRSIAAALALGADGVHIDTRFAATHESSAHPNYKDAILRAHSTDTVMMLRSSTPVRALKNQFSHQIEHMIESGAHFPELRKFAGEGRTRLGIYLGDVVRGELDCGQDVALINEILSVEEVLRKLLQEYKAATRRITDDLEFPMVAEDESTPEYALQYSAQD</sequence>
<proteinExistence type="predicted"/>
<evidence type="ECO:0000256" key="3">
    <source>
        <dbReference type="ARBA" id="ARBA00023002"/>
    </source>
</evidence>
<keyword evidence="3" id="KW-0560">Oxidoreductase</keyword>
<dbReference type="CDD" id="cd04730">
    <property type="entry name" value="NPD_like"/>
    <property type="match status" value="1"/>
</dbReference>